<dbReference type="RefSeq" id="WP_156331082.1">
    <property type="nucleotide sequence ID" value="NZ_CYYR01000004.1"/>
</dbReference>
<name>A0A173Y237_9FIRM</name>
<evidence type="ECO:0008006" key="3">
    <source>
        <dbReference type="Google" id="ProtNLM"/>
    </source>
</evidence>
<gene>
    <name evidence="1" type="ORF">ERS852392_00797</name>
</gene>
<dbReference type="Proteomes" id="UP000095395">
    <property type="component" value="Unassembled WGS sequence"/>
</dbReference>
<evidence type="ECO:0000313" key="1">
    <source>
        <dbReference type="EMBL" id="CUN58221.1"/>
    </source>
</evidence>
<dbReference type="EMBL" id="CYYR01000004">
    <property type="protein sequence ID" value="CUN58221.1"/>
    <property type="molecule type" value="Genomic_DNA"/>
</dbReference>
<reference evidence="1 2" key="1">
    <citation type="submission" date="2015-09" db="EMBL/GenBank/DDBJ databases">
        <authorList>
            <consortium name="Pathogen Informatics"/>
        </authorList>
    </citation>
    <scope>NUCLEOTIDE SEQUENCE [LARGE SCALE GENOMIC DNA]</scope>
    <source>
        <strain evidence="1 2">2789STDY5608835</strain>
    </source>
</reference>
<evidence type="ECO:0000313" key="2">
    <source>
        <dbReference type="Proteomes" id="UP000095395"/>
    </source>
</evidence>
<proteinExistence type="predicted"/>
<sequence length="249" mass="28930">MNSKKSADYCNLIENVKKKYRKNPIYAKNLTLGWCDLRRGEDLCREINLWTYWQGRDYAKNTPHIKYMLIGQDFGPPEKEEIKGTIANVRKMNDGIDVMFHENVDLEARDSQTDKNIVGYFELLGKNEIDKKKYPDLFFCNCNLGYRRDKYSGNMTRKILANDAAEIKSLIDIIEPENIICLGIDTSVVVIRTLIDKKFSCNRVSELIGTGEPYIYGETYIYPVAHPGYWGTGTRGEDNVIEDWRRIRK</sequence>
<organism evidence="1 2">
    <name type="scientific">Roseburia inulinivorans</name>
    <dbReference type="NCBI Taxonomy" id="360807"/>
    <lineage>
        <taxon>Bacteria</taxon>
        <taxon>Bacillati</taxon>
        <taxon>Bacillota</taxon>
        <taxon>Clostridia</taxon>
        <taxon>Lachnospirales</taxon>
        <taxon>Lachnospiraceae</taxon>
        <taxon>Roseburia</taxon>
    </lineage>
</organism>
<dbReference type="InterPro" id="IPR036895">
    <property type="entry name" value="Uracil-DNA_glycosylase-like_sf"/>
</dbReference>
<dbReference type="AlphaFoldDB" id="A0A173Y237"/>
<accession>A0A173Y237</accession>
<dbReference type="Gene3D" id="3.40.470.10">
    <property type="entry name" value="Uracil-DNA glycosylase-like domain"/>
    <property type="match status" value="1"/>
</dbReference>
<protein>
    <recommendedName>
        <fullName evidence="3">Uracil-DNA glycosylase-like domain-containing protein</fullName>
    </recommendedName>
</protein>